<proteinExistence type="predicted"/>
<evidence type="ECO:0008006" key="3">
    <source>
        <dbReference type="Google" id="ProtNLM"/>
    </source>
</evidence>
<dbReference type="AlphaFoldDB" id="A0A2K4AI00"/>
<protein>
    <recommendedName>
        <fullName evidence="3">XRE family transcriptional regulator</fullName>
    </recommendedName>
</protein>
<dbReference type="Proteomes" id="UP000236395">
    <property type="component" value="Unassembled WGS sequence"/>
</dbReference>
<reference evidence="1 2" key="1">
    <citation type="submission" date="2017-08" db="EMBL/GenBank/DDBJ databases">
        <title>Draft genome sequences of 64 type strains of genus Staph aureus.</title>
        <authorList>
            <person name="Cole K."/>
            <person name="Golubchik T."/>
            <person name="Russell J."/>
            <person name="Foster D."/>
            <person name="Llewelyn M."/>
            <person name="Wilson D."/>
            <person name="Crook D."/>
            <person name="Paul J."/>
        </authorList>
    </citation>
    <scope>NUCLEOTIDE SEQUENCE [LARGE SCALE GENOMIC DNA]</scope>
    <source>
        <strain evidence="1 2">DSM 28300</strain>
    </source>
</reference>
<dbReference type="EMBL" id="PPQS01000034">
    <property type="protein sequence ID" value="PNZ49683.1"/>
    <property type="molecule type" value="Genomic_DNA"/>
</dbReference>
<name>A0A2K4AI00_9STAP</name>
<gene>
    <name evidence="1" type="ORF">CD116_07380</name>
</gene>
<comment type="caution">
    <text evidence="1">The sequence shown here is derived from an EMBL/GenBank/DDBJ whole genome shotgun (WGS) entry which is preliminary data.</text>
</comment>
<evidence type="ECO:0000313" key="1">
    <source>
        <dbReference type="EMBL" id="PNZ49683.1"/>
    </source>
</evidence>
<sequence length="87" mass="9849">MKIMLIETVKKLINSNLSAYEIGKKTGVDPASIRRIRRGERTVGKLGFDTVEKLYNYQKQSTISSSKPIDFLSSILNTKFICKDAHL</sequence>
<accession>A0A2K4AI00</accession>
<dbReference type="RefSeq" id="WP_078101763.1">
    <property type="nucleotide sequence ID" value="NZ_CCEL01000009.1"/>
</dbReference>
<evidence type="ECO:0000313" key="2">
    <source>
        <dbReference type="Proteomes" id="UP000236395"/>
    </source>
</evidence>
<organism evidence="1 2">
    <name type="scientific">Staphylococcus schweitzeri</name>
    <dbReference type="NCBI Taxonomy" id="1654388"/>
    <lineage>
        <taxon>Bacteria</taxon>
        <taxon>Bacillati</taxon>
        <taxon>Bacillota</taxon>
        <taxon>Bacilli</taxon>
        <taxon>Bacillales</taxon>
        <taxon>Staphylococcaceae</taxon>
        <taxon>Staphylococcus</taxon>
    </lineage>
</organism>